<dbReference type="KEGG" id="hro:HELRODRAFT_77815"/>
<sequence length="318" mass="36860">MMPSEAYVTCATSDDLVKGALVLSYTIKRFDPHRPTVVIVGPLISLKLLKELGTLFTYVIRVNLQMTKHSQLKSLLYANPSLQKLLTKYFCWTLTSFSKCVFMNSSMMVLNYIGDAFSRPTFSSAPEISWPDLFNSGFFVYEPSVNIFNSIIDFIGKNSSPMVDDNMIMNEFFADWHHLNITHRLPYVYNVQIDSNPTNFSALIRYERNIKAVQFGSNQHPWNYLEKNVDHDETLNKYINMWCSAYINEVQPFVSHVLNQEAFENKTKQDDQCAVSFEDQLNISKMNWEQGNIDFMGAHSFDHIQKRLDEMRLSNKKT</sequence>
<keyword evidence="3" id="KW-1185">Reference proteome</keyword>
<reference evidence="3" key="1">
    <citation type="submission" date="2012-12" db="EMBL/GenBank/DDBJ databases">
        <authorList>
            <person name="Hellsten U."/>
            <person name="Grimwood J."/>
            <person name="Chapman J.A."/>
            <person name="Shapiro H."/>
            <person name="Aerts A."/>
            <person name="Otillar R.P."/>
            <person name="Terry A.Y."/>
            <person name="Boore J.L."/>
            <person name="Simakov O."/>
            <person name="Marletaz F."/>
            <person name="Cho S.-J."/>
            <person name="Edsinger-Gonzales E."/>
            <person name="Havlak P."/>
            <person name="Kuo D.-H."/>
            <person name="Larsson T."/>
            <person name="Lv J."/>
            <person name="Arendt D."/>
            <person name="Savage R."/>
            <person name="Osoegawa K."/>
            <person name="de Jong P."/>
            <person name="Lindberg D.R."/>
            <person name="Seaver E.C."/>
            <person name="Weisblat D.A."/>
            <person name="Putnam N.H."/>
            <person name="Grigoriev I.V."/>
            <person name="Rokhsar D.S."/>
        </authorList>
    </citation>
    <scope>NUCLEOTIDE SEQUENCE</scope>
</reference>
<dbReference type="SUPFAM" id="SSF53448">
    <property type="entry name" value="Nucleotide-diphospho-sugar transferases"/>
    <property type="match status" value="1"/>
</dbReference>
<dbReference type="InterPro" id="IPR050587">
    <property type="entry name" value="GNT1/Glycosyltrans_8"/>
</dbReference>
<dbReference type="eggNOG" id="KOG1950">
    <property type="taxonomic scope" value="Eukaryota"/>
</dbReference>
<dbReference type="EMBL" id="KB096365">
    <property type="protein sequence ID" value="ESO05171.1"/>
    <property type="molecule type" value="Genomic_DNA"/>
</dbReference>
<protein>
    <submittedName>
        <fullName evidence="1 2">Uncharacterized protein</fullName>
    </submittedName>
</protein>
<reference evidence="2" key="3">
    <citation type="submission" date="2015-06" db="UniProtKB">
        <authorList>
            <consortium name="EnsemblMetazoa"/>
        </authorList>
    </citation>
    <scope>IDENTIFICATION</scope>
</reference>
<reference evidence="1 3" key="2">
    <citation type="journal article" date="2013" name="Nature">
        <title>Insights into bilaterian evolution from three spiralian genomes.</title>
        <authorList>
            <person name="Simakov O."/>
            <person name="Marletaz F."/>
            <person name="Cho S.J."/>
            <person name="Edsinger-Gonzales E."/>
            <person name="Havlak P."/>
            <person name="Hellsten U."/>
            <person name="Kuo D.H."/>
            <person name="Larsson T."/>
            <person name="Lv J."/>
            <person name="Arendt D."/>
            <person name="Savage R."/>
            <person name="Osoegawa K."/>
            <person name="de Jong P."/>
            <person name="Grimwood J."/>
            <person name="Chapman J.A."/>
            <person name="Shapiro H."/>
            <person name="Aerts A."/>
            <person name="Otillar R.P."/>
            <person name="Terry A.Y."/>
            <person name="Boore J.L."/>
            <person name="Grigoriev I.V."/>
            <person name="Lindberg D.R."/>
            <person name="Seaver E.C."/>
            <person name="Weisblat D.A."/>
            <person name="Putnam N.H."/>
            <person name="Rokhsar D.S."/>
        </authorList>
    </citation>
    <scope>NUCLEOTIDE SEQUENCE</scope>
</reference>
<proteinExistence type="predicted"/>
<dbReference type="GO" id="GO:0005737">
    <property type="term" value="C:cytoplasm"/>
    <property type="evidence" value="ECO:0000318"/>
    <property type="project" value="GO_Central"/>
</dbReference>
<name>T1G345_HELRO</name>
<dbReference type="Gene3D" id="3.90.550.10">
    <property type="entry name" value="Spore Coat Polysaccharide Biosynthesis Protein SpsA, Chain A"/>
    <property type="match status" value="1"/>
</dbReference>
<dbReference type="InParanoid" id="T1G345"/>
<evidence type="ECO:0000313" key="1">
    <source>
        <dbReference type="EMBL" id="ESO05171.1"/>
    </source>
</evidence>
<dbReference type="GO" id="GO:0016757">
    <property type="term" value="F:glycosyltransferase activity"/>
    <property type="evidence" value="ECO:0000318"/>
    <property type="project" value="GO_Central"/>
</dbReference>
<dbReference type="RefSeq" id="XP_009016486.1">
    <property type="nucleotide sequence ID" value="XM_009018238.1"/>
</dbReference>
<dbReference type="STRING" id="6412.T1G345"/>
<dbReference type="OMA" id="LILWWSI"/>
<dbReference type="OrthoDB" id="2014201at2759"/>
<dbReference type="EnsemblMetazoa" id="HelroT77815">
    <property type="protein sequence ID" value="HelroP77815"/>
    <property type="gene ID" value="HelroG77815"/>
</dbReference>
<dbReference type="InterPro" id="IPR029044">
    <property type="entry name" value="Nucleotide-diphossugar_trans"/>
</dbReference>
<gene>
    <name evidence="2" type="primary">20215493</name>
    <name evidence="1" type="ORF">HELRODRAFT_77815</name>
</gene>
<dbReference type="GeneID" id="20215493"/>
<dbReference type="PANTHER" id="PTHR11183">
    <property type="entry name" value="GLYCOGENIN SUBFAMILY MEMBER"/>
    <property type="match status" value="1"/>
</dbReference>
<dbReference type="EMBL" id="AMQM01003889">
    <property type="status" value="NOT_ANNOTATED_CDS"/>
    <property type="molecule type" value="Genomic_DNA"/>
</dbReference>
<accession>T1G345</accession>
<dbReference type="AlphaFoldDB" id="T1G345"/>
<evidence type="ECO:0000313" key="3">
    <source>
        <dbReference type="Proteomes" id="UP000015101"/>
    </source>
</evidence>
<evidence type="ECO:0000313" key="2">
    <source>
        <dbReference type="EnsemblMetazoa" id="HelroP77815"/>
    </source>
</evidence>
<dbReference type="HOGENOM" id="CLU_017171_0_0_1"/>
<dbReference type="CTD" id="20215493"/>
<organism evidence="2 3">
    <name type="scientific">Helobdella robusta</name>
    <name type="common">Californian leech</name>
    <dbReference type="NCBI Taxonomy" id="6412"/>
    <lineage>
        <taxon>Eukaryota</taxon>
        <taxon>Metazoa</taxon>
        <taxon>Spiralia</taxon>
        <taxon>Lophotrochozoa</taxon>
        <taxon>Annelida</taxon>
        <taxon>Clitellata</taxon>
        <taxon>Hirudinea</taxon>
        <taxon>Rhynchobdellida</taxon>
        <taxon>Glossiphoniidae</taxon>
        <taxon>Helobdella</taxon>
    </lineage>
</organism>
<dbReference type="Proteomes" id="UP000015101">
    <property type="component" value="Unassembled WGS sequence"/>
</dbReference>